<reference evidence="3" key="1">
    <citation type="journal article" date="2014" name="Nat. Commun.">
        <title>The emerging biofuel crop Camelina sativa retains a highly undifferentiated hexaploid genome structure.</title>
        <authorList>
            <person name="Kagale S."/>
            <person name="Koh C."/>
            <person name="Nixon J."/>
            <person name="Bollina V."/>
            <person name="Clarke W.E."/>
            <person name="Tuteja R."/>
            <person name="Spillane C."/>
            <person name="Robinson S.J."/>
            <person name="Links M.G."/>
            <person name="Clarke C."/>
            <person name="Higgins E.E."/>
            <person name="Huebert T."/>
            <person name="Sharpe A.G."/>
            <person name="Parkin I.A."/>
        </authorList>
    </citation>
    <scope>NUCLEOTIDE SEQUENCE [LARGE SCALE GENOMIC DNA]</scope>
    <source>
        <strain evidence="3">cv. DH55</strain>
    </source>
</reference>
<name>A0ABM0U6W9_CAMSA</name>
<dbReference type="InterPro" id="IPR040256">
    <property type="entry name" value="At4g02000-like"/>
</dbReference>
<organism evidence="3 4">
    <name type="scientific">Camelina sativa</name>
    <name type="common">False flax</name>
    <name type="synonym">Myagrum sativum</name>
    <dbReference type="NCBI Taxonomy" id="90675"/>
    <lineage>
        <taxon>Eukaryota</taxon>
        <taxon>Viridiplantae</taxon>
        <taxon>Streptophyta</taxon>
        <taxon>Embryophyta</taxon>
        <taxon>Tracheophyta</taxon>
        <taxon>Spermatophyta</taxon>
        <taxon>Magnoliopsida</taxon>
        <taxon>eudicotyledons</taxon>
        <taxon>Gunneridae</taxon>
        <taxon>Pentapetalae</taxon>
        <taxon>rosids</taxon>
        <taxon>malvids</taxon>
        <taxon>Brassicales</taxon>
        <taxon>Brassicaceae</taxon>
        <taxon>Camelineae</taxon>
        <taxon>Camelina</taxon>
    </lineage>
</organism>
<reference evidence="4" key="2">
    <citation type="submission" date="2025-08" db="UniProtKB">
        <authorList>
            <consortium name="RefSeq"/>
        </authorList>
    </citation>
    <scope>IDENTIFICATION</scope>
    <source>
        <tissue evidence="4">Leaf</tissue>
    </source>
</reference>
<proteinExistence type="predicted"/>
<dbReference type="PANTHER" id="PTHR31286">
    <property type="entry name" value="GLYCINE-RICH CELL WALL STRUCTURAL PROTEIN 1.8-LIKE"/>
    <property type="match status" value="1"/>
</dbReference>
<feature type="domain" description="Zinc knuckle CX2CX4HX4C" evidence="2">
    <location>
        <begin position="67"/>
        <end position="115"/>
    </location>
</feature>
<dbReference type="RefSeq" id="XP_010436866.1">
    <property type="nucleotide sequence ID" value="XM_010438564.1"/>
</dbReference>
<evidence type="ECO:0000313" key="3">
    <source>
        <dbReference type="Proteomes" id="UP000694864"/>
    </source>
</evidence>
<feature type="compositionally biased region" description="Polar residues" evidence="1">
    <location>
        <begin position="311"/>
        <end position="324"/>
    </location>
</feature>
<evidence type="ECO:0000313" key="4">
    <source>
        <dbReference type="RefSeq" id="XP_010436866.1"/>
    </source>
</evidence>
<dbReference type="Pfam" id="PF14392">
    <property type="entry name" value="zf-CCHC_4"/>
    <property type="match status" value="1"/>
</dbReference>
<keyword evidence="3" id="KW-1185">Reference proteome</keyword>
<sequence length="374" mass="42485">MERWMENPPESYLSTVPVWIRISNISPKFLSTKTIEAIAGRIGQVKEIAFDQERSQYNAFVRAKVIFDVANPLVKSKSVQLPKGVLATVGIEYERVRKSCFHCLRLTHEKHLCPYLRKDTLEQNSNATQATFPEVGSRSSTRDHRFPEDLAGAVIPLLSQPAPQGFSQKSNVVAPDVLSKMKKYLYSGDPGLMSQREQVLRMTLESIAKDTRAQNSLLRLEPPLVLTHSLHKEQRPVFEFLQNDRANLITDNHDVNNLNTPNAASGDHEKYLQSRMEEEPRLKHDVLPRQGICELEAAAADGFSIGVTDTVGDNVTPRRNQGQRSLDPGVGKPTLPTTEIRKHMVWFWRQRKESYIGMQCLKEKQRVNMRFSPS</sequence>
<dbReference type="PANTHER" id="PTHR31286:SF178">
    <property type="entry name" value="DUF4283 DOMAIN-CONTAINING PROTEIN"/>
    <property type="match status" value="1"/>
</dbReference>
<dbReference type="GeneID" id="104720686"/>
<evidence type="ECO:0000259" key="2">
    <source>
        <dbReference type="Pfam" id="PF14392"/>
    </source>
</evidence>
<evidence type="ECO:0000256" key="1">
    <source>
        <dbReference type="SAM" id="MobiDB-lite"/>
    </source>
</evidence>
<gene>
    <name evidence="4" type="primary">LOC104720686</name>
</gene>
<dbReference type="InterPro" id="IPR025836">
    <property type="entry name" value="Zn_knuckle_CX2CX4HX4C"/>
</dbReference>
<dbReference type="Proteomes" id="UP000694864">
    <property type="component" value="Chromosome 10"/>
</dbReference>
<feature type="region of interest" description="Disordered" evidence="1">
    <location>
        <begin position="311"/>
        <end position="336"/>
    </location>
</feature>
<protein>
    <submittedName>
        <fullName evidence="4">Uncharacterized protein LOC104720686</fullName>
    </submittedName>
</protein>
<accession>A0ABM0U6W9</accession>